<feature type="repeat" description="WD" evidence="3">
    <location>
        <begin position="56"/>
        <end position="97"/>
    </location>
</feature>
<reference evidence="5 6" key="1">
    <citation type="submission" date="2017-08" db="EMBL/GenBank/DDBJ databases">
        <title>Acidophilic green algal genome provides insights into adaptation to an acidic environment.</title>
        <authorList>
            <person name="Hirooka S."/>
            <person name="Hirose Y."/>
            <person name="Kanesaki Y."/>
            <person name="Higuchi S."/>
            <person name="Fujiwara T."/>
            <person name="Onuma R."/>
            <person name="Era A."/>
            <person name="Ohbayashi R."/>
            <person name="Uzuka A."/>
            <person name="Nozaki H."/>
            <person name="Yoshikawa H."/>
            <person name="Miyagishima S.Y."/>
        </authorList>
    </citation>
    <scope>NUCLEOTIDE SEQUENCE [LARGE SCALE GENOMIC DNA]</scope>
    <source>
        <strain evidence="5 6">NIES-2499</strain>
    </source>
</reference>
<feature type="repeat" description="WD" evidence="3">
    <location>
        <begin position="183"/>
        <end position="224"/>
    </location>
</feature>
<sequence>MVDSLCFQESKVLIGHSKAVVSCKFSPDDGRLVASASADGTAKIWDWDSGQCSTTLTGHAQGICDISWNATGNYICTASDDHTLKLWDVETGKCLKTLKGHTNYVFCCNFHPQGHLLASGSFDETLRVWDVRSGKCLREVPAHSDPVTAVDFNYDGTLILSCSLDGLIRIWDTDYGHCLKTMFDKDSPPVSSARFSPNGKYILSGSLDSTLRLWNCEKGRVVKRYKGHMNKQFCIFSSFCMHAADTPMIVTGSEDGSIHAYDLNKKKKVLHIQGRTGPEQDGTGHCDVVMALDTHPCKPVFVTGGHSKDPALRVWTRH</sequence>
<dbReference type="InterPro" id="IPR001680">
    <property type="entry name" value="WD40_rpt"/>
</dbReference>
<evidence type="ECO:0000256" key="1">
    <source>
        <dbReference type="ARBA" id="ARBA00022574"/>
    </source>
</evidence>
<evidence type="ECO:0000313" key="6">
    <source>
        <dbReference type="Proteomes" id="UP000232323"/>
    </source>
</evidence>
<feature type="repeat" description="WD" evidence="3">
    <location>
        <begin position="98"/>
        <end position="139"/>
    </location>
</feature>
<proteinExistence type="predicted"/>
<gene>
    <name evidence="5" type="ORF">CEUSTIGMA_g10640.t1</name>
</gene>
<dbReference type="FunFam" id="2.130.10.10:FF:000228">
    <property type="entry name" value="COMPASS-like H3K4 histone methylase component WDR5A"/>
    <property type="match status" value="1"/>
</dbReference>
<dbReference type="PROSITE" id="PS50082">
    <property type="entry name" value="WD_REPEATS_2"/>
    <property type="match status" value="5"/>
</dbReference>
<evidence type="ECO:0000256" key="3">
    <source>
        <dbReference type="PROSITE-ProRule" id="PRU00221"/>
    </source>
</evidence>
<feature type="repeat" description="WD" evidence="3">
    <location>
        <begin position="13"/>
        <end position="55"/>
    </location>
</feature>
<dbReference type="InterPro" id="IPR020472">
    <property type="entry name" value="WD40_PAC1"/>
</dbReference>
<feature type="repeat" description="WD" evidence="3">
    <location>
        <begin position="140"/>
        <end position="181"/>
    </location>
</feature>
<dbReference type="InterPro" id="IPR015943">
    <property type="entry name" value="WD40/YVTN_repeat-like_dom_sf"/>
</dbReference>
<keyword evidence="6" id="KW-1185">Reference proteome</keyword>
<accession>A0A250XJG2</accession>
<dbReference type="GO" id="GO:0042393">
    <property type="term" value="F:histone binding"/>
    <property type="evidence" value="ECO:0007669"/>
    <property type="project" value="TreeGrafter"/>
</dbReference>
<name>A0A250XJG2_9CHLO</name>
<dbReference type="InterPro" id="IPR059122">
    <property type="entry name" value="Beta-prop_WDR5-like"/>
</dbReference>
<evidence type="ECO:0000259" key="4">
    <source>
        <dbReference type="Pfam" id="PF25175"/>
    </source>
</evidence>
<dbReference type="InterPro" id="IPR036322">
    <property type="entry name" value="WD40_repeat_dom_sf"/>
</dbReference>
<keyword evidence="2" id="KW-0677">Repeat</keyword>
<dbReference type="SUPFAM" id="SSF50978">
    <property type="entry name" value="WD40 repeat-like"/>
    <property type="match status" value="1"/>
</dbReference>
<dbReference type="PRINTS" id="PR00320">
    <property type="entry name" value="GPROTEINBRPT"/>
</dbReference>
<dbReference type="AlphaFoldDB" id="A0A250XJG2"/>
<dbReference type="PROSITE" id="PS00678">
    <property type="entry name" value="WD_REPEATS_1"/>
    <property type="match status" value="2"/>
</dbReference>
<dbReference type="OrthoDB" id="674604at2759"/>
<evidence type="ECO:0000256" key="2">
    <source>
        <dbReference type="ARBA" id="ARBA00022737"/>
    </source>
</evidence>
<dbReference type="InterPro" id="IPR019775">
    <property type="entry name" value="WD40_repeat_CS"/>
</dbReference>
<keyword evidence="1 3" id="KW-0853">WD repeat</keyword>
<dbReference type="Proteomes" id="UP000232323">
    <property type="component" value="Unassembled WGS sequence"/>
</dbReference>
<dbReference type="PANTHER" id="PTHR22847:SF637">
    <property type="entry name" value="WD REPEAT DOMAIN 5B"/>
    <property type="match status" value="1"/>
</dbReference>
<evidence type="ECO:0000313" key="5">
    <source>
        <dbReference type="EMBL" id="GAX83214.1"/>
    </source>
</evidence>
<dbReference type="CDD" id="cd00200">
    <property type="entry name" value="WD40"/>
    <property type="match status" value="1"/>
</dbReference>
<dbReference type="GO" id="GO:0048188">
    <property type="term" value="C:Set1C/COMPASS complex"/>
    <property type="evidence" value="ECO:0007669"/>
    <property type="project" value="TreeGrafter"/>
</dbReference>
<dbReference type="SMART" id="SM00320">
    <property type="entry name" value="WD40"/>
    <property type="match status" value="7"/>
</dbReference>
<protein>
    <recommendedName>
        <fullName evidence="4">WDR5-like beta-propeller domain-containing protein</fullName>
    </recommendedName>
</protein>
<dbReference type="PROSITE" id="PS50294">
    <property type="entry name" value="WD_REPEATS_REGION"/>
    <property type="match status" value="5"/>
</dbReference>
<dbReference type="STRING" id="1157962.A0A250XJG2"/>
<dbReference type="PANTHER" id="PTHR22847">
    <property type="entry name" value="WD40 REPEAT PROTEIN"/>
    <property type="match status" value="1"/>
</dbReference>
<dbReference type="EMBL" id="BEGY01000094">
    <property type="protein sequence ID" value="GAX83214.1"/>
    <property type="molecule type" value="Genomic_DNA"/>
</dbReference>
<dbReference type="Gene3D" id="2.130.10.10">
    <property type="entry name" value="YVTN repeat-like/Quinoprotein amine dehydrogenase"/>
    <property type="match status" value="1"/>
</dbReference>
<feature type="domain" description="WDR5-like beta-propeller" evidence="4">
    <location>
        <begin position="13"/>
        <end position="316"/>
    </location>
</feature>
<comment type="caution">
    <text evidence="5">The sequence shown here is derived from an EMBL/GenBank/DDBJ whole genome shotgun (WGS) entry which is preliminary data.</text>
</comment>
<dbReference type="Pfam" id="PF25175">
    <property type="entry name" value="Beta-prop_WDR5"/>
    <property type="match status" value="1"/>
</dbReference>
<organism evidence="5 6">
    <name type="scientific">Chlamydomonas eustigma</name>
    <dbReference type="NCBI Taxonomy" id="1157962"/>
    <lineage>
        <taxon>Eukaryota</taxon>
        <taxon>Viridiplantae</taxon>
        <taxon>Chlorophyta</taxon>
        <taxon>core chlorophytes</taxon>
        <taxon>Chlorophyceae</taxon>
        <taxon>CS clade</taxon>
        <taxon>Chlamydomonadales</taxon>
        <taxon>Chlamydomonadaceae</taxon>
        <taxon>Chlamydomonas</taxon>
    </lineage>
</organism>